<evidence type="ECO:0000256" key="2">
    <source>
        <dbReference type="SAM" id="Phobius"/>
    </source>
</evidence>
<feature type="compositionally biased region" description="Low complexity" evidence="1">
    <location>
        <begin position="147"/>
        <end position="157"/>
    </location>
</feature>
<dbReference type="Proteomes" id="UP000287352">
    <property type="component" value="Unassembled WGS sequence"/>
</dbReference>
<accession>A0A402A0N2</accession>
<keyword evidence="2" id="KW-0812">Transmembrane</keyword>
<name>A0A402A0N2_9CHLR</name>
<feature type="region of interest" description="Disordered" evidence="1">
    <location>
        <begin position="147"/>
        <end position="173"/>
    </location>
</feature>
<feature type="transmembrane region" description="Helical" evidence="2">
    <location>
        <begin position="44"/>
        <end position="66"/>
    </location>
</feature>
<organism evidence="3 4">
    <name type="scientific">Tengunoibacter tsumagoiensis</name>
    <dbReference type="NCBI Taxonomy" id="2014871"/>
    <lineage>
        <taxon>Bacteria</taxon>
        <taxon>Bacillati</taxon>
        <taxon>Chloroflexota</taxon>
        <taxon>Ktedonobacteria</taxon>
        <taxon>Ktedonobacterales</taxon>
        <taxon>Dictyobacteraceae</taxon>
        <taxon>Tengunoibacter</taxon>
    </lineage>
</organism>
<comment type="caution">
    <text evidence="3">The sequence shown here is derived from an EMBL/GenBank/DDBJ whole genome shotgun (WGS) entry which is preliminary data.</text>
</comment>
<evidence type="ECO:0000313" key="3">
    <source>
        <dbReference type="EMBL" id="GCE12673.1"/>
    </source>
</evidence>
<dbReference type="RefSeq" id="WP_126580271.1">
    <property type="nucleotide sequence ID" value="NZ_BIFR01000001.1"/>
</dbReference>
<feature type="transmembrane region" description="Helical" evidence="2">
    <location>
        <begin position="6"/>
        <end position="24"/>
    </location>
</feature>
<dbReference type="AlphaFoldDB" id="A0A402A0N2"/>
<reference evidence="4" key="1">
    <citation type="submission" date="2018-12" db="EMBL/GenBank/DDBJ databases">
        <title>Tengunoibacter tsumagoiensis gen. nov., sp. nov., Dictyobacter kobayashii sp. nov., D. alpinus sp. nov., and D. joshuensis sp. nov. and description of Dictyobacteraceae fam. nov. within the order Ktedonobacterales isolated from Tengu-no-mugimeshi.</title>
        <authorList>
            <person name="Wang C.M."/>
            <person name="Zheng Y."/>
            <person name="Sakai Y."/>
            <person name="Toyoda A."/>
            <person name="Minakuchi Y."/>
            <person name="Abe K."/>
            <person name="Yokota A."/>
            <person name="Yabe S."/>
        </authorList>
    </citation>
    <scope>NUCLEOTIDE SEQUENCE [LARGE SCALE GENOMIC DNA]</scope>
    <source>
        <strain evidence="4">Uno3</strain>
    </source>
</reference>
<dbReference type="OrthoDB" id="9554539at2"/>
<keyword evidence="4" id="KW-1185">Reference proteome</keyword>
<evidence type="ECO:0000256" key="1">
    <source>
        <dbReference type="SAM" id="MobiDB-lite"/>
    </source>
</evidence>
<protein>
    <submittedName>
        <fullName evidence="3">Uncharacterized protein</fullName>
    </submittedName>
</protein>
<gene>
    <name evidence="3" type="ORF">KTT_25320</name>
</gene>
<proteinExistence type="predicted"/>
<keyword evidence="2" id="KW-1133">Transmembrane helix</keyword>
<feature type="compositionally biased region" description="Polar residues" evidence="1">
    <location>
        <begin position="164"/>
        <end position="173"/>
    </location>
</feature>
<keyword evidence="2" id="KW-0472">Membrane</keyword>
<dbReference type="EMBL" id="BIFR01000001">
    <property type="protein sequence ID" value="GCE12673.1"/>
    <property type="molecule type" value="Genomic_DNA"/>
</dbReference>
<evidence type="ECO:0000313" key="4">
    <source>
        <dbReference type="Proteomes" id="UP000287352"/>
    </source>
</evidence>
<sequence length="173" mass="17579">MTVWQVIGLVFAAGGVGGLVNSYINDKGFELPHTVPKGDGTSILLPGFIGNMLIGSVAALVSWLLYGPLTQAGGGNALVNVSEFGGAILVGMSGSGWLSSAIDKVVLQTAVSQAALASPTNTTVAQQLQNATPQDVLKITQQMSAPTSSPISTSLPSNEAADSLRSSISDTHL</sequence>